<proteinExistence type="predicted"/>
<name>A0A0S2DKG6_LYSEN</name>
<accession>A0A0S2DKG6</accession>
<gene>
    <name evidence="1" type="ORF">GLE_3700</name>
</gene>
<dbReference type="Proteomes" id="UP000061569">
    <property type="component" value="Chromosome"/>
</dbReference>
<reference evidence="1 2" key="1">
    <citation type="submission" date="2015-11" db="EMBL/GenBank/DDBJ databases">
        <title>Genome sequences of Lysobacter enzymogenes strain C3 and Lysobacter antibioticus ATCC 29479.</title>
        <authorList>
            <person name="Kobayashi D.Y."/>
        </authorList>
    </citation>
    <scope>NUCLEOTIDE SEQUENCE [LARGE SCALE GENOMIC DNA]</scope>
    <source>
        <strain evidence="1 2">C3</strain>
    </source>
</reference>
<sequence length="148" mass="16470">MHRLPLDRNDFIPLPAAVPLGPGLSQRAGQTAAGDGVAQAAHSIDELRASVYPMAPEVIDMESELGYWRGHYRGLPGGSALRYGDYEPAVKLGMDAYMRSRGRGIDDMEDELEACYRRTRGLSRLDWQQARAVVRLAWNHLHLRGLKA</sequence>
<evidence type="ECO:0000313" key="1">
    <source>
        <dbReference type="EMBL" id="ALN59044.1"/>
    </source>
</evidence>
<dbReference type="EMBL" id="CP013140">
    <property type="protein sequence ID" value="ALN59044.1"/>
    <property type="molecule type" value="Genomic_DNA"/>
</dbReference>
<evidence type="ECO:0000313" key="2">
    <source>
        <dbReference type="Proteomes" id="UP000061569"/>
    </source>
</evidence>
<dbReference type="KEGG" id="lez:GLE_3700"/>
<dbReference type="PATRIC" id="fig|69.6.peg.3644"/>
<dbReference type="STRING" id="69.GLE_3700"/>
<protein>
    <submittedName>
        <fullName evidence="1">Uncharacterized protein</fullName>
    </submittedName>
</protein>
<dbReference type="AlphaFoldDB" id="A0A0S2DKG6"/>
<organism evidence="1 2">
    <name type="scientific">Lysobacter enzymogenes</name>
    <dbReference type="NCBI Taxonomy" id="69"/>
    <lineage>
        <taxon>Bacteria</taxon>
        <taxon>Pseudomonadati</taxon>
        <taxon>Pseudomonadota</taxon>
        <taxon>Gammaproteobacteria</taxon>
        <taxon>Lysobacterales</taxon>
        <taxon>Lysobacteraceae</taxon>
        <taxon>Lysobacter</taxon>
    </lineage>
</organism>
<dbReference type="OrthoDB" id="5985503at2"/>